<feature type="region of interest" description="Disordered" evidence="3">
    <location>
        <begin position="622"/>
        <end position="647"/>
    </location>
</feature>
<keyword evidence="1" id="KW-0808">Transferase</keyword>
<evidence type="ECO:0000259" key="4">
    <source>
        <dbReference type="PROSITE" id="PS50127"/>
    </source>
</evidence>
<proteinExistence type="predicted"/>
<comment type="caution">
    <text evidence="5">The sequence shown here is derived from an EMBL/GenBank/DDBJ whole genome shotgun (WGS) entry which is preliminary data.</text>
</comment>
<evidence type="ECO:0000256" key="1">
    <source>
        <dbReference type="ARBA" id="ARBA00022679"/>
    </source>
</evidence>
<accession>A0A8H5F4P8</accession>
<dbReference type="PANTHER" id="PTHR46116:SF15">
    <property type="entry name" value="(E3-INDEPENDENT) E2 UBIQUITIN-CONJUGATING ENZYME"/>
    <property type="match status" value="1"/>
</dbReference>
<dbReference type="InterPro" id="IPR016135">
    <property type="entry name" value="UBQ-conjugating_enzyme/RWD"/>
</dbReference>
<dbReference type="CDD" id="cd23837">
    <property type="entry name" value="UBCc_UBE2O"/>
    <property type="match status" value="1"/>
</dbReference>
<sequence length="941" mass="105037">MPSDPIKQPSKRLYQNDIVQKLDSKGTYGVILRCWHDPEDIPPQDSMADPLLRPLKQGEVGVSYITHSAGNEILDESKLKLVDRCMQPGDFCKRSVDDMRSGVVTAVHVRGRLAHVISGEVVDGWKTTADLLDKPDADIGDYIVYDDWVGQARSVHSTLVHMLTHFRLQIIEVFDESIVEVEGGRLVRLPELGSRLAVGDEGPDILPPAPLQHGMQSAWRSLWGGSPVADTGRRDRVIGVKHSPGEPSAYTTKLEPSEVANKKRPQRFWTCREFDKLTVVRGRADSEMRIGDRVYLKDAESLPVTEHGNESDPAGVVHVQTFSVIETVTELDVLWQDGIRERVRSTELIPYLSPDEYDCWPGDHVLWKTEDAQRYAVVQTANPAARIASLRLEASYENELVSVLELDHGSGDPGLGDLGSVLDGFGVRRGDFVFIHKEGTTNGSTKPRVPRIGELEPWVRDTPYHDGHYCGWRKDMGDLGNQVASDASSGGDTCIKRPVPGDESLHWIGEVAELRLDGTVDVTHPDWTVKNYSLERLTRLYDGMEQLEDEAWGSDEGSEGYDDDYDAVWAMGEDGQWQRDVENVEDWEDVEDGEGEEDIVADGFSMDIDPPELAALLEGSPKDNIDVSGLEPPQLATPSAESPPPFSIKETVLPTSMPLPEDSDDWKRFEILSSAPVDHAFYSSVPSQPSKAFLGRLQREYRALASSLPESIVVRAYEDRADLLRSLIIGPENTPYQDAPFVIDWMLDSNFPQSPPIAHFLSWTNGNGRVNPNLYEEGKVCLSILGTWSGEQSETWSAARSSLLQAFVSIQGLVLVKEPWFCEPAYDKLRGTEEGIINSRLYSEKAYVLSRGFIRRALEIPLGGLEREIEWLYYTNGGLEKVLRDSKHLIEVSKSNPEPSPEDKELAVPRLTEGGILTLERTLHKLQDLHDRRQVTPTPTL</sequence>
<dbReference type="InterPro" id="IPR000608">
    <property type="entry name" value="UBC"/>
</dbReference>
<dbReference type="AlphaFoldDB" id="A0A8H5F4P8"/>
<evidence type="ECO:0000256" key="3">
    <source>
        <dbReference type="SAM" id="MobiDB-lite"/>
    </source>
</evidence>
<dbReference type="Proteomes" id="UP000541558">
    <property type="component" value="Unassembled WGS sequence"/>
</dbReference>
<dbReference type="GO" id="GO:0061631">
    <property type="term" value="F:ubiquitin conjugating enzyme activity"/>
    <property type="evidence" value="ECO:0007669"/>
    <property type="project" value="TreeGrafter"/>
</dbReference>
<dbReference type="Gene3D" id="3.10.110.10">
    <property type="entry name" value="Ubiquitin Conjugating Enzyme"/>
    <property type="match status" value="1"/>
</dbReference>
<dbReference type="Pfam" id="PF00179">
    <property type="entry name" value="UQ_con"/>
    <property type="match status" value="1"/>
</dbReference>
<name>A0A8H5F4P8_9AGAR</name>
<gene>
    <name evidence="5" type="ORF">D9611_005759</name>
</gene>
<evidence type="ECO:0000313" key="5">
    <source>
        <dbReference type="EMBL" id="KAF5323502.1"/>
    </source>
</evidence>
<dbReference type="SMART" id="SM00212">
    <property type="entry name" value="UBCc"/>
    <property type="match status" value="1"/>
</dbReference>
<dbReference type="OrthoDB" id="1926878at2759"/>
<protein>
    <recommendedName>
        <fullName evidence="4">UBC core domain-containing protein</fullName>
    </recommendedName>
</protein>
<evidence type="ECO:0000256" key="2">
    <source>
        <dbReference type="ARBA" id="ARBA00022786"/>
    </source>
</evidence>
<dbReference type="SUPFAM" id="SSF54495">
    <property type="entry name" value="UBC-like"/>
    <property type="match status" value="1"/>
</dbReference>
<dbReference type="PROSITE" id="PS50127">
    <property type="entry name" value="UBC_2"/>
    <property type="match status" value="1"/>
</dbReference>
<organism evidence="5 6">
    <name type="scientific">Ephemerocybe angulata</name>
    <dbReference type="NCBI Taxonomy" id="980116"/>
    <lineage>
        <taxon>Eukaryota</taxon>
        <taxon>Fungi</taxon>
        <taxon>Dikarya</taxon>
        <taxon>Basidiomycota</taxon>
        <taxon>Agaricomycotina</taxon>
        <taxon>Agaricomycetes</taxon>
        <taxon>Agaricomycetidae</taxon>
        <taxon>Agaricales</taxon>
        <taxon>Agaricineae</taxon>
        <taxon>Psathyrellaceae</taxon>
        <taxon>Ephemerocybe</taxon>
    </lineage>
</organism>
<evidence type="ECO:0000313" key="6">
    <source>
        <dbReference type="Proteomes" id="UP000541558"/>
    </source>
</evidence>
<dbReference type="PANTHER" id="PTHR46116">
    <property type="entry name" value="(E3-INDEPENDENT) E2 UBIQUITIN-CONJUGATING ENZYME"/>
    <property type="match status" value="1"/>
</dbReference>
<keyword evidence="6" id="KW-1185">Reference proteome</keyword>
<reference evidence="5 6" key="1">
    <citation type="journal article" date="2020" name="ISME J.">
        <title>Uncovering the hidden diversity of litter-decomposition mechanisms in mushroom-forming fungi.</title>
        <authorList>
            <person name="Floudas D."/>
            <person name="Bentzer J."/>
            <person name="Ahren D."/>
            <person name="Johansson T."/>
            <person name="Persson P."/>
            <person name="Tunlid A."/>
        </authorList>
    </citation>
    <scope>NUCLEOTIDE SEQUENCE [LARGE SCALE GENOMIC DNA]</scope>
    <source>
        <strain evidence="5 6">CBS 175.51</strain>
    </source>
</reference>
<dbReference type="EMBL" id="JAACJK010000166">
    <property type="protein sequence ID" value="KAF5323502.1"/>
    <property type="molecule type" value="Genomic_DNA"/>
</dbReference>
<keyword evidence="2" id="KW-0833">Ubl conjugation pathway</keyword>
<feature type="domain" description="UBC core" evidence="4">
    <location>
        <begin position="692"/>
        <end position="855"/>
    </location>
</feature>